<dbReference type="GO" id="GO:0070006">
    <property type="term" value="F:metalloaminopeptidase activity"/>
    <property type="evidence" value="ECO:0007669"/>
    <property type="project" value="InterPro"/>
</dbReference>
<feature type="domain" description="Aminopeptidase P N-terminal" evidence="16">
    <location>
        <begin position="24"/>
        <end position="168"/>
    </location>
</feature>
<dbReference type="Proteomes" id="UP001408789">
    <property type="component" value="Unassembled WGS sequence"/>
</dbReference>
<dbReference type="SUPFAM" id="SSF55920">
    <property type="entry name" value="Creatinase/aminopeptidase"/>
    <property type="match status" value="1"/>
</dbReference>
<gene>
    <name evidence="17" type="ORF">SSX86_009802</name>
</gene>
<keyword evidence="8" id="KW-0464">Manganese</keyword>
<evidence type="ECO:0000256" key="13">
    <source>
        <dbReference type="ARBA" id="ARBA00044284"/>
    </source>
</evidence>
<evidence type="ECO:0000313" key="17">
    <source>
        <dbReference type="EMBL" id="KAK9071234.1"/>
    </source>
</evidence>
<dbReference type="Pfam" id="PF05195">
    <property type="entry name" value="AMP_N"/>
    <property type="match status" value="1"/>
</dbReference>
<dbReference type="InterPro" id="IPR000994">
    <property type="entry name" value="Pept_M24"/>
</dbReference>
<accession>A0AAP0H3E7</accession>
<evidence type="ECO:0000256" key="14">
    <source>
        <dbReference type="ARBA" id="ARBA00044351"/>
    </source>
</evidence>
<sequence length="511" mass="57032">MASIAMDSSSSSSSPSALYPPPAVPIKLHIENREKLLKHLRENLSSSSRPLHGFVLLQGGEEQTRYCTDHEDLFRQESYFAYLFGVREPGFYGAIDVDTGKSILFAPRLPAEYAVWMGKIKSLSYFEETYMVDKAYFTDEITQALTNQYQGSGKPLLFLLHGLNTDSNNFSKPAGFEGIENFETDLKTLHPILTECRVLKSKLELAVIQYANDISSEAHVEVMRKIKPGMKEYQLESIFLHHTYFYGSCRHCSYTCICATGDNSSVLHYGHAAAPNDRTFIDGDMALLDMGAEFYFYASDITCSFPVNGKFTSNQRLIYNAVLDAHDAVISSMKPGVNWVDMHKLAEKIILQTLQKESLLVGDVDEMMVERLGSVFMPHGLGHLMGLDTHDPGGYLQGFKKPKEPGLKSLRTSRDLLDGMVITVEPGCYFIDALLVPAMESPKTSKFFNRDAITKFRGFGGVRIESDLYVTADGCLNMTKVPRKIEDVEAVMGGAPWPIKKSFYGYENGGS</sequence>
<dbReference type="EMBL" id="JBCNJP010000011">
    <property type="protein sequence ID" value="KAK9071234.1"/>
    <property type="molecule type" value="Genomic_DNA"/>
</dbReference>
<keyword evidence="5" id="KW-0378">Hydrolase</keyword>
<dbReference type="InterPro" id="IPR036005">
    <property type="entry name" value="Creatinase/aminopeptidase-like"/>
</dbReference>
<dbReference type="GO" id="GO:0102009">
    <property type="term" value="F:proline dipeptidase activity"/>
    <property type="evidence" value="ECO:0007669"/>
    <property type="project" value="UniProtKB-EC"/>
</dbReference>
<comment type="catalytic activity">
    <reaction evidence="15">
        <text>Xaa-L-Pro dipeptide + H2O = an L-alpha-amino acid + L-proline</text>
        <dbReference type="Rhea" id="RHEA:76407"/>
        <dbReference type="ChEBI" id="CHEBI:15377"/>
        <dbReference type="ChEBI" id="CHEBI:59869"/>
        <dbReference type="ChEBI" id="CHEBI:60039"/>
        <dbReference type="ChEBI" id="CHEBI:195196"/>
        <dbReference type="EC" id="3.4.13.9"/>
    </reaction>
</comment>
<dbReference type="GO" id="GO:0030145">
    <property type="term" value="F:manganese ion binding"/>
    <property type="evidence" value="ECO:0007669"/>
    <property type="project" value="InterPro"/>
</dbReference>
<dbReference type="FunFam" id="3.90.230.10:FF:000002">
    <property type="entry name" value="Xaa-Pro aminopeptidase 3"/>
    <property type="match status" value="1"/>
</dbReference>
<organism evidence="17 18">
    <name type="scientific">Deinandra increscens subsp. villosa</name>
    <dbReference type="NCBI Taxonomy" id="3103831"/>
    <lineage>
        <taxon>Eukaryota</taxon>
        <taxon>Viridiplantae</taxon>
        <taxon>Streptophyta</taxon>
        <taxon>Embryophyta</taxon>
        <taxon>Tracheophyta</taxon>
        <taxon>Spermatophyta</taxon>
        <taxon>Magnoliopsida</taxon>
        <taxon>eudicotyledons</taxon>
        <taxon>Gunneridae</taxon>
        <taxon>Pentapetalae</taxon>
        <taxon>asterids</taxon>
        <taxon>campanulids</taxon>
        <taxon>Asterales</taxon>
        <taxon>Asteraceae</taxon>
        <taxon>Asteroideae</taxon>
        <taxon>Heliantheae alliance</taxon>
        <taxon>Madieae</taxon>
        <taxon>Madiinae</taxon>
        <taxon>Deinandra</taxon>
    </lineage>
</organism>
<evidence type="ECO:0000256" key="2">
    <source>
        <dbReference type="ARBA" id="ARBA00011738"/>
    </source>
</evidence>
<evidence type="ECO:0000313" key="18">
    <source>
        <dbReference type="Proteomes" id="UP001408789"/>
    </source>
</evidence>
<comment type="cofactor">
    <cofactor evidence="1">
        <name>Mn(2+)</name>
        <dbReference type="ChEBI" id="CHEBI:29035"/>
    </cofactor>
</comment>
<evidence type="ECO:0000256" key="3">
    <source>
        <dbReference type="ARBA" id="ARBA00022670"/>
    </source>
</evidence>
<keyword evidence="18" id="KW-1185">Reference proteome</keyword>
<comment type="caution">
    <text evidence="17">The sequence shown here is derived from an EMBL/GenBank/DDBJ whole genome shotgun (WGS) entry which is preliminary data.</text>
</comment>
<dbReference type="InterPro" id="IPR052433">
    <property type="entry name" value="X-Pro_dipept-like"/>
</dbReference>
<protein>
    <recommendedName>
        <fullName evidence="11">Xaa-Pro dipeptidase</fullName>
        <ecNumber evidence="10">3.4.13.9</ecNumber>
    </recommendedName>
    <alternativeName>
        <fullName evidence="14">Imidodipeptidase</fullName>
    </alternativeName>
    <alternativeName>
        <fullName evidence="12">Peptidase D</fullName>
    </alternativeName>
    <alternativeName>
        <fullName evidence="13">Proline dipeptidase</fullName>
    </alternativeName>
</protein>
<dbReference type="PANTHER" id="PTHR48480:SF2">
    <property type="entry name" value="PEPTIDASE D"/>
    <property type="match status" value="1"/>
</dbReference>
<comment type="similarity">
    <text evidence="9">Belongs to the peptidase M24B family. Eukaryotic-type prolidase subfamily.</text>
</comment>
<evidence type="ECO:0000256" key="9">
    <source>
        <dbReference type="ARBA" id="ARBA00043990"/>
    </source>
</evidence>
<dbReference type="CDD" id="cd01087">
    <property type="entry name" value="Prolidase"/>
    <property type="match status" value="1"/>
</dbReference>
<evidence type="ECO:0000256" key="12">
    <source>
        <dbReference type="ARBA" id="ARBA00044252"/>
    </source>
</evidence>
<dbReference type="SUPFAM" id="SSF53092">
    <property type="entry name" value="Creatinase/prolidase N-terminal domain"/>
    <property type="match status" value="1"/>
</dbReference>
<evidence type="ECO:0000256" key="10">
    <source>
        <dbReference type="ARBA" id="ARBA00044051"/>
    </source>
</evidence>
<evidence type="ECO:0000256" key="1">
    <source>
        <dbReference type="ARBA" id="ARBA00001936"/>
    </source>
</evidence>
<evidence type="ECO:0000256" key="4">
    <source>
        <dbReference type="ARBA" id="ARBA00022723"/>
    </source>
</evidence>
<dbReference type="Gene3D" id="3.90.230.10">
    <property type="entry name" value="Creatinase/methionine aminopeptidase superfamily"/>
    <property type="match status" value="1"/>
</dbReference>
<evidence type="ECO:0000256" key="11">
    <source>
        <dbReference type="ARBA" id="ARBA00044141"/>
    </source>
</evidence>
<comment type="subunit">
    <text evidence="2">Homodimer.</text>
</comment>
<dbReference type="EC" id="3.4.13.9" evidence="10"/>
<dbReference type="GO" id="GO:0006508">
    <property type="term" value="P:proteolysis"/>
    <property type="evidence" value="ECO:0007669"/>
    <property type="project" value="UniProtKB-KW"/>
</dbReference>
<name>A0AAP0H3E7_9ASTR</name>
<dbReference type="PANTHER" id="PTHR48480">
    <property type="match status" value="1"/>
</dbReference>
<evidence type="ECO:0000259" key="16">
    <source>
        <dbReference type="SMART" id="SM01011"/>
    </source>
</evidence>
<proteinExistence type="inferred from homology"/>
<dbReference type="InterPro" id="IPR007865">
    <property type="entry name" value="Aminopep_P_N"/>
</dbReference>
<keyword evidence="4" id="KW-0479">Metal-binding</keyword>
<dbReference type="AlphaFoldDB" id="A0AAP0H3E7"/>
<dbReference type="Pfam" id="PF00557">
    <property type="entry name" value="Peptidase_M24"/>
    <property type="match status" value="1"/>
</dbReference>
<evidence type="ECO:0000256" key="8">
    <source>
        <dbReference type="ARBA" id="ARBA00023211"/>
    </source>
</evidence>
<keyword evidence="3" id="KW-0645">Protease</keyword>
<dbReference type="Gene3D" id="3.40.350.10">
    <property type="entry name" value="Creatinase/prolidase N-terminal domain"/>
    <property type="match status" value="1"/>
</dbReference>
<dbReference type="InterPro" id="IPR029149">
    <property type="entry name" value="Creatin/AminoP/Spt16_N"/>
</dbReference>
<evidence type="ECO:0000256" key="7">
    <source>
        <dbReference type="ARBA" id="ARBA00023049"/>
    </source>
</evidence>
<evidence type="ECO:0000256" key="6">
    <source>
        <dbReference type="ARBA" id="ARBA00022997"/>
    </source>
</evidence>
<keyword evidence="6" id="KW-0224">Dipeptidase</keyword>
<reference evidence="17 18" key="1">
    <citation type="submission" date="2024-04" db="EMBL/GenBank/DDBJ databases">
        <title>The reference genome of an endangered Asteraceae, Deinandra increscens subsp. villosa, native to the Central Coast of California.</title>
        <authorList>
            <person name="Guilliams M."/>
            <person name="Hasenstab-Lehman K."/>
            <person name="Meyer R."/>
            <person name="Mcevoy S."/>
        </authorList>
    </citation>
    <scope>NUCLEOTIDE SEQUENCE [LARGE SCALE GENOMIC DNA]</scope>
    <source>
        <tissue evidence="17">Leaf</tissue>
    </source>
</reference>
<keyword evidence="7" id="KW-0482">Metalloprotease</keyword>
<evidence type="ECO:0000256" key="15">
    <source>
        <dbReference type="ARBA" id="ARBA00048994"/>
    </source>
</evidence>
<dbReference type="SMART" id="SM01011">
    <property type="entry name" value="AMP_N"/>
    <property type="match status" value="1"/>
</dbReference>
<evidence type="ECO:0000256" key="5">
    <source>
        <dbReference type="ARBA" id="ARBA00022801"/>
    </source>
</evidence>